<comment type="caution">
    <text evidence="2">The sequence shown here is derived from an EMBL/GenBank/DDBJ whole genome shotgun (WGS) entry which is preliminary data.</text>
</comment>
<feature type="zinc finger region" description="dksA C4-type" evidence="1">
    <location>
        <begin position="94"/>
        <end position="118"/>
    </location>
</feature>
<dbReference type="Gene3D" id="1.20.120.910">
    <property type="entry name" value="DksA, coiled-coil domain"/>
    <property type="match status" value="1"/>
</dbReference>
<accession>A0ABW5PQ63</accession>
<dbReference type="PROSITE" id="PS51128">
    <property type="entry name" value="ZF_DKSA_2"/>
    <property type="match status" value="1"/>
</dbReference>
<proteinExistence type="predicted"/>
<dbReference type="Proteomes" id="UP001597458">
    <property type="component" value="Unassembled WGS sequence"/>
</dbReference>
<evidence type="ECO:0000313" key="2">
    <source>
        <dbReference type="EMBL" id="MFD2616952.1"/>
    </source>
</evidence>
<keyword evidence="3" id="KW-1185">Reference proteome</keyword>
<dbReference type="NCBIfam" id="TIGR02890">
    <property type="entry name" value="bacill_yteA"/>
    <property type="match status" value="1"/>
</dbReference>
<sequence>MRLRSYRNLKKSLFERKAEIEKSLNMNEELGTEIAFADENASGELSQYDNHPADSGTQLYEREKDITLKRLARRELYEIEHALEKLENGTYGIDEKTGKKIPYTRLKALPTARTAVDLSAKQAVHNDIRPVDESFLLENAESTLGDKLDYDEENAYDIVASYNDIDMVYDDSSIIDSSNDQVGYVENIEAVLATGIDGYHGDEKVQFLRNVQYDKEMKRDHGYFTEDLDVDYEDLNYEE</sequence>
<dbReference type="PANTHER" id="PTHR33823:SF4">
    <property type="entry name" value="GENERAL STRESS PROTEIN 16O"/>
    <property type="match status" value="1"/>
</dbReference>
<name>A0ABW5PQ63_9BACI</name>
<dbReference type="RefSeq" id="WP_141189211.1">
    <property type="nucleotide sequence ID" value="NZ_JBHUMR010000008.1"/>
</dbReference>
<reference evidence="3" key="1">
    <citation type="journal article" date="2019" name="Int. J. Syst. Evol. Microbiol.">
        <title>The Global Catalogue of Microorganisms (GCM) 10K type strain sequencing project: providing services to taxonomists for standard genome sequencing and annotation.</title>
        <authorList>
            <consortium name="The Broad Institute Genomics Platform"/>
            <consortium name="The Broad Institute Genome Sequencing Center for Infectious Disease"/>
            <person name="Wu L."/>
            <person name="Ma J."/>
        </authorList>
    </citation>
    <scope>NUCLEOTIDE SEQUENCE [LARGE SCALE GENOMIC DNA]</scope>
    <source>
        <strain evidence="3">TISTR 2241</strain>
    </source>
</reference>
<dbReference type="InterPro" id="IPR014240">
    <property type="entry name" value="YteA"/>
</dbReference>
<dbReference type="InterPro" id="IPR037187">
    <property type="entry name" value="DnaK_N"/>
</dbReference>
<evidence type="ECO:0000256" key="1">
    <source>
        <dbReference type="PROSITE-ProRule" id="PRU00510"/>
    </source>
</evidence>
<dbReference type="EMBL" id="JBHUMR010000008">
    <property type="protein sequence ID" value="MFD2616952.1"/>
    <property type="molecule type" value="Genomic_DNA"/>
</dbReference>
<gene>
    <name evidence="2" type="ORF">ACFSTF_06455</name>
</gene>
<evidence type="ECO:0000313" key="3">
    <source>
        <dbReference type="Proteomes" id="UP001597458"/>
    </source>
</evidence>
<dbReference type="PANTHER" id="PTHR33823">
    <property type="entry name" value="RNA POLYMERASE-BINDING TRANSCRIPTION FACTOR DKSA-RELATED"/>
    <property type="match status" value="1"/>
</dbReference>
<protein>
    <submittedName>
        <fullName evidence="2">Transcriptional regulator</fullName>
    </submittedName>
</protein>
<dbReference type="SUPFAM" id="SSF109635">
    <property type="entry name" value="DnaK suppressor protein DksA, alpha-hairpin domain"/>
    <property type="match status" value="1"/>
</dbReference>
<organism evidence="2 3">
    <name type="scientific">Terrilactibacillus laevilacticus</name>
    <dbReference type="NCBI Taxonomy" id="1380157"/>
    <lineage>
        <taxon>Bacteria</taxon>
        <taxon>Bacillati</taxon>
        <taxon>Bacillota</taxon>
        <taxon>Bacilli</taxon>
        <taxon>Bacillales</taxon>
        <taxon>Bacillaceae</taxon>
        <taxon>Terrilactibacillus</taxon>
    </lineage>
</organism>